<dbReference type="SUPFAM" id="SSF159672">
    <property type="entry name" value="CbiG N-terminal domain-like"/>
    <property type="match status" value="1"/>
</dbReference>
<reference evidence="3 4" key="1">
    <citation type="submission" date="2018-08" db="EMBL/GenBank/DDBJ databases">
        <title>A genome reference for cultivated species of the human gut microbiota.</title>
        <authorList>
            <person name="Zou Y."/>
            <person name="Xue W."/>
            <person name="Luo G."/>
        </authorList>
    </citation>
    <scope>NUCLEOTIDE SEQUENCE [LARGE SCALE GENOMIC DNA]</scope>
    <source>
        <strain evidence="3 4">TF08-14</strain>
    </source>
</reference>
<name>A0A3E4QP32_9ACTN</name>
<dbReference type="RefSeq" id="WP_117680202.1">
    <property type="nucleotide sequence ID" value="NZ_CAJJKC010000011.1"/>
</dbReference>
<dbReference type="Proteomes" id="UP000260943">
    <property type="component" value="Unassembled WGS sequence"/>
</dbReference>
<dbReference type="InterPro" id="IPR021744">
    <property type="entry name" value="CbiG_N"/>
</dbReference>
<dbReference type="InterPro" id="IPR038029">
    <property type="entry name" value="GbiG_N_sf"/>
</dbReference>
<dbReference type="EMBL" id="QSRJ01000013">
    <property type="protein sequence ID" value="RGL08059.1"/>
    <property type="molecule type" value="Genomic_DNA"/>
</dbReference>
<dbReference type="PANTHER" id="PTHR37477:SF1">
    <property type="entry name" value="COBALT-PRECORRIN-5A HYDROLASE"/>
    <property type="match status" value="1"/>
</dbReference>
<organism evidence="3 4">
    <name type="scientific">Collinsella tanakaei</name>
    <dbReference type="NCBI Taxonomy" id="626935"/>
    <lineage>
        <taxon>Bacteria</taxon>
        <taxon>Bacillati</taxon>
        <taxon>Actinomycetota</taxon>
        <taxon>Coriobacteriia</taxon>
        <taxon>Coriobacteriales</taxon>
        <taxon>Coriobacteriaceae</taxon>
        <taxon>Collinsella</taxon>
    </lineage>
</organism>
<feature type="domain" description="CobE/GbiG C-terminal" evidence="1">
    <location>
        <begin position="215"/>
        <end position="332"/>
    </location>
</feature>
<feature type="domain" description="Cobalamin synthesis G N-terminal" evidence="2">
    <location>
        <begin position="45"/>
        <end position="124"/>
    </location>
</feature>
<dbReference type="SUPFAM" id="SSF159664">
    <property type="entry name" value="CobE/GbiG C-terminal domain-like"/>
    <property type="match status" value="1"/>
</dbReference>
<evidence type="ECO:0000313" key="3">
    <source>
        <dbReference type="EMBL" id="RGL08059.1"/>
    </source>
</evidence>
<evidence type="ECO:0000259" key="2">
    <source>
        <dbReference type="Pfam" id="PF11760"/>
    </source>
</evidence>
<dbReference type="Gene3D" id="3.40.50.11220">
    <property type="match status" value="1"/>
</dbReference>
<protein>
    <submittedName>
        <fullName evidence="3">Cobalamin biosynthesis protein CbiG</fullName>
    </submittedName>
</protein>
<accession>A0A3E4QP32</accession>
<dbReference type="Pfam" id="PF01890">
    <property type="entry name" value="CbiG_C"/>
    <property type="match status" value="1"/>
</dbReference>
<proteinExistence type="predicted"/>
<dbReference type="Gene3D" id="3.30.420.180">
    <property type="entry name" value="CobE/GbiG C-terminal domain"/>
    <property type="match status" value="1"/>
</dbReference>
<comment type="caution">
    <text evidence="3">The sequence shown here is derived from an EMBL/GenBank/DDBJ whole genome shotgun (WGS) entry which is preliminary data.</text>
</comment>
<sequence>MRVRLIAFTAAGECVALRARDVLEGEDCAYERGFGEARRGLDAFAREGFDRADALVFVGAMGIAVRAIAPYVRSKASDPAVVVIDEAGTWCIPVLSGHLGGANALAIRLARGLGAQPVVTTATDIRGVWAPDSWAASRGFCVLEPERIRSVSSSLLAGAGATLFTDGAVEGAVPAGVSLTEERARAQVVVSPRALPQDGELACEPALHIVPRCVYVGVGCRRGASRAAIARAVECARELAGVPSRALAGAASIDLKADEEGLLSWARSAGLAIEFFAAERLARAEGSFSSSPFVESVTGVDCVCERAAACASGSGRLICRKQVLDGVTVALAASAFTCTFNNDAANRRG</sequence>
<dbReference type="InterPro" id="IPR036518">
    <property type="entry name" value="CobE/GbiG_C_sf"/>
</dbReference>
<dbReference type="GO" id="GO:0009236">
    <property type="term" value="P:cobalamin biosynthetic process"/>
    <property type="evidence" value="ECO:0007669"/>
    <property type="project" value="InterPro"/>
</dbReference>
<dbReference type="InterPro" id="IPR052553">
    <property type="entry name" value="CbiG_hydrolase"/>
</dbReference>
<gene>
    <name evidence="3" type="ORF">DXC81_09645</name>
</gene>
<dbReference type="Pfam" id="PF11760">
    <property type="entry name" value="CbiG_N"/>
    <property type="match status" value="1"/>
</dbReference>
<dbReference type="AlphaFoldDB" id="A0A3E4QP32"/>
<evidence type="ECO:0000313" key="4">
    <source>
        <dbReference type="Proteomes" id="UP000260943"/>
    </source>
</evidence>
<dbReference type="InterPro" id="IPR002750">
    <property type="entry name" value="CobE/GbiG_C"/>
</dbReference>
<evidence type="ECO:0000259" key="1">
    <source>
        <dbReference type="Pfam" id="PF01890"/>
    </source>
</evidence>
<dbReference type="PANTHER" id="PTHR37477">
    <property type="entry name" value="COBALT-PRECORRIN-5A HYDROLASE"/>
    <property type="match status" value="1"/>
</dbReference>